<evidence type="ECO:0000313" key="10">
    <source>
        <dbReference type="EMBL" id="KAA2283947.1"/>
    </source>
</evidence>
<dbReference type="SUPFAM" id="SSF103481">
    <property type="entry name" value="Multidrug resistance efflux transporter EmrE"/>
    <property type="match status" value="2"/>
</dbReference>
<sequence>MTPSQPSLDRQGLAAAIAAYALWGVFPLYWYLLRHVPALEIIAHRIVWCALFVAGWLFLREGPGWLRAALRPGVGRMLLVSSVLISGNWGLYIWAVTHGHVVESSLGYFINPLVNVLLGVLVLRERLNRAQWTAVAVAGAGVLWLAIQHGQPPWIALALAFSFAFYGLIRKVANVDAVPGLAIESLLMLLPALGLLGWMHAQGTARFLGGQPGSDALLMLGGVLTALPLIGFAFGARRIPYSLVGILQYIAPSLQLICGVLLLGEPFSAVQAVGFGCIWLALLIYAGDGLRRARQRPLPVQDIAAETVPACDGAAPPPENEPAR</sequence>
<feature type="transmembrane region" description="Helical" evidence="8">
    <location>
        <begin position="74"/>
        <end position="94"/>
    </location>
</feature>
<evidence type="ECO:0000259" key="9">
    <source>
        <dbReference type="Pfam" id="PF00892"/>
    </source>
</evidence>
<feature type="transmembrane region" description="Helical" evidence="8">
    <location>
        <begin position="130"/>
        <end position="147"/>
    </location>
</feature>
<evidence type="ECO:0000256" key="8">
    <source>
        <dbReference type="SAM" id="Phobius"/>
    </source>
</evidence>
<dbReference type="EMBL" id="VUOD01000013">
    <property type="protein sequence ID" value="KAA2283947.1"/>
    <property type="molecule type" value="Genomic_DNA"/>
</dbReference>
<dbReference type="Proteomes" id="UP000322165">
    <property type="component" value="Unassembled WGS sequence"/>
</dbReference>
<dbReference type="PANTHER" id="PTHR22911:SF137">
    <property type="entry name" value="SOLUTE CARRIER FAMILY 35 MEMBER G2-RELATED"/>
    <property type="match status" value="1"/>
</dbReference>
<evidence type="ECO:0000256" key="7">
    <source>
        <dbReference type="ARBA" id="ARBA00023136"/>
    </source>
</evidence>
<feature type="domain" description="EamA" evidence="9">
    <location>
        <begin position="13"/>
        <end position="145"/>
    </location>
</feature>
<accession>A0A5B2Z7S4</accession>
<comment type="subcellular location">
    <subcellularLocation>
        <location evidence="1">Cell membrane</location>
        <topology evidence="1">Multi-pass membrane protein</topology>
    </subcellularLocation>
</comment>
<feature type="transmembrane region" description="Helical" evidence="8">
    <location>
        <begin position="243"/>
        <end position="263"/>
    </location>
</feature>
<evidence type="ECO:0000313" key="11">
    <source>
        <dbReference type="Proteomes" id="UP000322165"/>
    </source>
</evidence>
<feature type="transmembrane region" description="Helical" evidence="8">
    <location>
        <begin position="269"/>
        <end position="287"/>
    </location>
</feature>
<proteinExistence type="inferred from homology"/>
<keyword evidence="7 8" id="KW-0472">Membrane</keyword>
<feature type="transmembrane region" description="Helical" evidence="8">
    <location>
        <begin position="153"/>
        <end position="169"/>
    </location>
</feature>
<feature type="domain" description="EamA" evidence="9">
    <location>
        <begin position="155"/>
        <end position="284"/>
    </location>
</feature>
<keyword evidence="11" id="KW-1185">Reference proteome</keyword>
<keyword evidence="6 8" id="KW-1133">Transmembrane helix</keyword>
<dbReference type="PANTHER" id="PTHR22911">
    <property type="entry name" value="ACYL-MALONYL CONDENSING ENZYME-RELATED"/>
    <property type="match status" value="1"/>
</dbReference>
<keyword evidence="3" id="KW-0813">Transport</keyword>
<comment type="similarity">
    <text evidence="2">Belongs to the EamA transporter family.</text>
</comment>
<evidence type="ECO:0000256" key="4">
    <source>
        <dbReference type="ARBA" id="ARBA00022475"/>
    </source>
</evidence>
<evidence type="ECO:0000256" key="5">
    <source>
        <dbReference type="ARBA" id="ARBA00022692"/>
    </source>
</evidence>
<evidence type="ECO:0000256" key="1">
    <source>
        <dbReference type="ARBA" id="ARBA00004651"/>
    </source>
</evidence>
<evidence type="ECO:0000256" key="3">
    <source>
        <dbReference type="ARBA" id="ARBA00022448"/>
    </source>
</evidence>
<feature type="transmembrane region" description="Helical" evidence="8">
    <location>
        <begin position="216"/>
        <end position="236"/>
    </location>
</feature>
<name>A0A5B2Z7S4_9GAMM</name>
<feature type="transmembrane region" description="Helical" evidence="8">
    <location>
        <begin position="181"/>
        <end position="201"/>
    </location>
</feature>
<feature type="transmembrane region" description="Helical" evidence="8">
    <location>
        <begin position="106"/>
        <end position="123"/>
    </location>
</feature>
<dbReference type="InterPro" id="IPR004626">
    <property type="entry name" value="RarD"/>
</dbReference>
<evidence type="ECO:0000256" key="2">
    <source>
        <dbReference type="ARBA" id="ARBA00007362"/>
    </source>
</evidence>
<dbReference type="NCBIfam" id="TIGR00688">
    <property type="entry name" value="rarD"/>
    <property type="match status" value="1"/>
</dbReference>
<protein>
    <submittedName>
        <fullName evidence="10">EamA family transporter RarD</fullName>
    </submittedName>
</protein>
<keyword evidence="4" id="KW-1003">Cell membrane</keyword>
<keyword evidence="5 8" id="KW-0812">Transmembrane</keyword>
<feature type="transmembrane region" description="Helical" evidence="8">
    <location>
        <begin position="38"/>
        <end position="59"/>
    </location>
</feature>
<dbReference type="InterPro" id="IPR000620">
    <property type="entry name" value="EamA_dom"/>
</dbReference>
<dbReference type="GO" id="GO:0005886">
    <property type="term" value="C:plasma membrane"/>
    <property type="evidence" value="ECO:0007669"/>
    <property type="project" value="UniProtKB-SubCell"/>
</dbReference>
<organism evidence="10 11">
    <name type="scientific">Arenimonas fontis</name>
    <dbReference type="NCBI Taxonomy" id="2608255"/>
    <lineage>
        <taxon>Bacteria</taxon>
        <taxon>Pseudomonadati</taxon>
        <taxon>Pseudomonadota</taxon>
        <taxon>Gammaproteobacteria</taxon>
        <taxon>Lysobacterales</taxon>
        <taxon>Lysobacteraceae</taxon>
        <taxon>Arenimonas</taxon>
    </lineage>
</organism>
<dbReference type="InterPro" id="IPR037185">
    <property type="entry name" value="EmrE-like"/>
</dbReference>
<gene>
    <name evidence="10" type="primary">rarD</name>
    <name evidence="10" type="ORF">F0415_11620</name>
</gene>
<dbReference type="AlphaFoldDB" id="A0A5B2Z7S4"/>
<reference evidence="10 11" key="1">
    <citation type="submission" date="2019-09" db="EMBL/GenBank/DDBJ databases">
        <title>Arenimonas chukotkensis sp. nov., a bacterium isolated from Chukotka hot spring, Arctic region, Russia.</title>
        <authorList>
            <person name="Zayulina K.S."/>
            <person name="Prokofeva M.I."/>
            <person name="Elcheninov A.G."/>
            <person name="Novikov A."/>
            <person name="Kochetkova T.V."/>
            <person name="Kublanov I.V."/>
        </authorList>
    </citation>
    <scope>NUCLEOTIDE SEQUENCE [LARGE SCALE GENOMIC DNA]</scope>
    <source>
        <strain evidence="10 11">3729k</strain>
    </source>
</reference>
<feature type="transmembrane region" description="Helical" evidence="8">
    <location>
        <begin position="12"/>
        <end position="32"/>
    </location>
</feature>
<evidence type="ECO:0000256" key="6">
    <source>
        <dbReference type="ARBA" id="ARBA00022989"/>
    </source>
</evidence>
<dbReference type="Pfam" id="PF00892">
    <property type="entry name" value="EamA"/>
    <property type="match status" value="2"/>
</dbReference>
<reference evidence="10 11" key="2">
    <citation type="submission" date="2019-09" db="EMBL/GenBank/DDBJ databases">
        <authorList>
            <person name="Mazur A."/>
        </authorList>
    </citation>
    <scope>NUCLEOTIDE SEQUENCE [LARGE SCALE GENOMIC DNA]</scope>
    <source>
        <strain evidence="10 11">3729k</strain>
    </source>
</reference>
<comment type="caution">
    <text evidence="10">The sequence shown here is derived from an EMBL/GenBank/DDBJ whole genome shotgun (WGS) entry which is preliminary data.</text>
</comment>